<evidence type="ECO:0000259" key="2">
    <source>
        <dbReference type="Pfam" id="PF00561"/>
    </source>
</evidence>
<dbReference type="Pfam" id="PF00561">
    <property type="entry name" value="Abhydrolase_1"/>
    <property type="match status" value="1"/>
</dbReference>
<dbReference type="GO" id="GO:0042171">
    <property type="term" value="F:lysophosphatidic acid acyltransferase activity"/>
    <property type="evidence" value="ECO:0007669"/>
    <property type="project" value="TreeGrafter"/>
</dbReference>
<dbReference type="GO" id="GO:0052689">
    <property type="term" value="F:carboxylic ester hydrolase activity"/>
    <property type="evidence" value="ECO:0007669"/>
    <property type="project" value="TreeGrafter"/>
</dbReference>
<evidence type="ECO:0000313" key="3">
    <source>
        <dbReference type="EMBL" id="KII61448.1"/>
    </source>
</evidence>
<dbReference type="GO" id="GO:0006654">
    <property type="term" value="P:phosphatidic acid biosynthetic process"/>
    <property type="evidence" value="ECO:0007669"/>
    <property type="project" value="TreeGrafter"/>
</dbReference>
<dbReference type="GO" id="GO:0055088">
    <property type="term" value="P:lipid homeostasis"/>
    <property type="evidence" value="ECO:0007669"/>
    <property type="project" value="TreeGrafter"/>
</dbReference>
<comment type="similarity">
    <text evidence="1">Belongs to the peptidase S33 family. ABHD4/ABHD5 subfamily.</text>
</comment>
<protein>
    <submittedName>
        <fullName evidence="3">Abhydrolase domain-containing protein 4</fullName>
    </submittedName>
</protein>
<comment type="caution">
    <text evidence="3">The sequence shown here is derived from an EMBL/GenBank/DDBJ whole genome shotgun (WGS) entry which is preliminary data.</text>
</comment>
<keyword evidence="4" id="KW-1185">Reference proteome</keyword>
<dbReference type="PANTHER" id="PTHR42886">
    <property type="entry name" value="RE40534P-RELATED"/>
    <property type="match status" value="1"/>
</dbReference>
<dbReference type="Proteomes" id="UP000031668">
    <property type="component" value="Unassembled WGS sequence"/>
</dbReference>
<dbReference type="InterPro" id="IPR000073">
    <property type="entry name" value="AB_hydrolase_1"/>
</dbReference>
<evidence type="ECO:0000256" key="1">
    <source>
        <dbReference type="ARBA" id="ARBA00038097"/>
    </source>
</evidence>
<name>A0A0C2I885_THEKT</name>
<feature type="domain" description="AB hydrolase-1" evidence="2">
    <location>
        <begin position="70"/>
        <end position="173"/>
    </location>
</feature>
<dbReference type="EMBL" id="JWZT01005339">
    <property type="protein sequence ID" value="KII61448.1"/>
    <property type="molecule type" value="Genomic_DNA"/>
</dbReference>
<accession>A0A0C2I885</accession>
<dbReference type="Gene3D" id="3.40.50.1820">
    <property type="entry name" value="alpha/beta hydrolase"/>
    <property type="match status" value="1"/>
</dbReference>
<dbReference type="SUPFAM" id="SSF53474">
    <property type="entry name" value="alpha/beta-Hydrolases"/>
    <property type="match status" value="1"/>
</dbReference>
<dbReference type="AlphaFoldDB" id="A0A0C2I885"/>
<keyword evidence="3" id="KW-0378">Hydrolase</keyword>
<dbReference type="InterPro" id="IPR029058">
    <property type="entry name" value="AB_hydrolase_fold"/>
</dbReference>
<dbReference type="PANTHER" id="PTHR42886:SF29">
    <property type="entry name" value="PUMMELIG, ISOFORM A"/>
    <property type="match status" value="1"/>
</dbReference>
<dbReference type="OrthoDB" id="7457040at2759"/>
<evidence type="ECO:0000313" key="4">
    <source>
        <dbReference type="Proteomes" id="UP000031668"/>
    </source>
</evidence>
<reference evidence="3 4" key="1">
    <citation type="journal article" date="2014" name="Genome Biol. Evol.">
        <title>The genome of the myxosporean Thelohanellus kitauei shows adaptations to nutrient acquisition within its fish host.</title>
        <authorList>
            <person name="Yang Y."/>
            <person name="Xiong J."/>
            <person name="Zhou Z."/>
            <person name="Huo F."/>
            <person name="Miao W."/>
            <person name="Ran C."/>
            <person name="Liu Y."/>
            <person name="Zhang J."/>
            <person name="Feng J."/>
            <person name="Wang M."/>
            <person name="Wang M."/>
            <person name="Wang L."/>
            <person name="Yao B."/>
        </authorList>
    </citation>
    <scope>NUCLEOTIDE SEQUENCE [LARGE SCALE GENOMIC DNA]</scope>
    <source>
        <strain evidence="3">Wuqing</strain>
    </source>
</reference>
<proteinExistence type="inferred from homology"/>
<sequence length="368" mass="42144">MKRIRSRFCNTDIEYVAEQENQLFKGISTLMVAANVPFDRFYVEVDNVQVWTGSSIPKEEIPTIDYDKKPPILLIHGICSNLGVWVRNITSLQSHGNPVFAIDLPGFGLSTRIDFPDDHNESEQLFCKYIHLWLIKMQLRKVVFVGHSFGGYLSCSFACNYPWQVVNIVLIDPWGIIETKNYLVDRISSEGLSALKNLLLTRFAIKGRIAKLISPFLLTDLVRVLGKIYGLSVVRTVEDKICQGFVKDLGDSGPEIWASFIYAINSLHPRYSLAHFSGELAFRSMIDPFFNAKNPIMERLERLSFLKKLYYICGEESPLDYKAGHWVKNQLDQTELFVIPNADHKLHINSYMEANEILIEIIKDINET</sequence>
<organism evidence="3 4">
    <name type="scientific">Thelohanellus kitauei</name>
    <name type="common">Myxosporean</name>
    <dbReference type="NCBI Taxonomy" id="669202"/>
    <lineage>
        <taxon>Eukaryota</taxon>
        <taxon>Metazoa</taxon>
        <taxon>Cnidaria</taxon>
        <taxon>Myxozoa</taxon>
        <taxon>Myxosporea</taxon>
        <taxon>Bivalvulida</taxon>
        <taxon>Platysporina</taxon>
        <taxon>Myxobolidae</taxon>
        <taxon>Thelohanellus</taxon>
    </lineage>
</organism>
<gene>
    <name evidence="3" type="ORF">RF11_12863</name>
</gene>
<dbReference type="PRINTS" id="PR00111">
    <property type="entry name" value="ABHYDROLASE"/>
</dbReference>